<evidence type="ECO:0000259" key="4">
    <source>
        <dbReference type="PROSITE" id="PS50995"/>
    </source>
</evidence>
<evidence type="ECO:0000313" key="6">
    <source>
        <dbReference type="Proteomes" id="UP000029493"/>
    </source>
</evidence>
<keyword evidence="2" id="KW-0238">DNA-binding</keyword>
<sequence length="159" mass="18473">MTTRKSKSPSHHDPASEDFRKEDFPFYWLARAHGRYTQNMERLLKKVDLDVPRWRVLWILNENGESSISEISTHAIAKLSTITKIVYRMKDDGLVDTAQSAEDGRVTQVRITDTGLQAIARMQEVTHELFQRSFKGLTEAQVQRLNRMLETVFHNLETL</sequence>
<evidence type="ECO:0000313" key="5">
    <source>
        <dbReference type="EMBL" id="AIR90692.1"/>
    </source>
</evidence>
<protein>
    <submittedName>
        <fullName evidence="5">MarR family transcriptional regulator</fullName>
    </submittedName>
</protein>
<evidence type="ECO:0000256" key="3">
    <source>
        <dbReference type="ARBA" id="ARBA00023163"/>
    </source>
</evidence>
<dbReference type="PANTHER" id="PTHR42756:SF1">
    <property type="entry name" value="TRANSCRIPTIONAL REPRESSOR OF EMRAB OPERON"/>
    <property type="match status" value="1"/>
</dbReference>
<dbReference type="KEGG" id="psw:LK03_16055"/>
<accession>A0A089WVT8</accession>
<reference evidence="5 6" key="1">
    <citation type="submission" date="2014-09" db="EMBL/GenBank/DDBJ databases">
        <authorList>
            <person name="Chan K.-G."/>
        </authorList>
    </citation>
    <scope>NUCLEOTIDE SEQUENCE [LARGE SCALE GENOMIC DNA]</scope>
    <source>
        <strain evidence="5 6">ND07</strain>
    </source>
</reference>
<dbReference type="InterPro" id="IPR036390">
    <property type="entry name" value="WH_DNA-bd_sf"/>
</dbReference>
<keyword evidence="1" id="KW-0805">Transcription regulation</keyword>
<feature type="domain" description="HTH marR-type" evidence="4">
    <location>
        <begin position="22"/>
        <end position="154"/>
    </location>
</feature>
<dbReference type="Proteomes" id="UP000029493">
    <property type="component" value="Chromosome"/>
</dbReference>
<dbReference type="InterPro" id="IPR036388">
    <property type="entry name" value="WH-like_DNA-bd_sf"/>
</dbReference>
<dbReference type="STRING" id="157783.LK03_16055"/>
<dbReference type="eggNOG" id="COG1846">
    <property type="taxonomic scope" value="Bacteria"/>
</dbReference>
<evidence type="ECO:0000256" key="1">
    <source>
        <dbReference type="ARBA" id="ARBA00023015"/>
    </source>
</evidence>
<dbReference type="RefSeq" id="WP_038413320.1">
    <property type="nucleotide sequence ID" value="NZ_CP009455.1"/>
</dbReference>
<dbReference type="EMBL" id="CP009455">
    <property type="protein sequence ID" value="AIR90692.1"/>
    <property type="molecule type" value="Genomic_DNA"/>
</dbReference>
<keyword evidence="6" id="KW-1185">Reference proteome</keyword>
<name>A0A089WVT8_9PSED</name>
<dbReference type="SUPFAM" id="SSF46785">
    <property type="entry name" value="Winged helix' DNA-binding domain"/>
    <property type="match status" value="1"/>
</dbReference>
<dbReference type="AlphaFoldDB" id="A0A089WVT8"/>
<dbReference type="SMART" id="SM00347">
    <property type="entry name" value="HTH_MARR"/>
    <property type="match status" value="1"/>
</dbReference>
<gene>
    <name evidence="5" type="ORF">LK03_16055</name>
</gene>
<keyword evidence="3" id="KW-0804">Transcription</keyword>
<dbReference type="PROSITE" id="PS50995">
    <property type="entry name" value="HTH_MARR_2"/>
    <property type="match status" value="1"/>
</dbReference>
<dbReference type="Pfam" id="PF01047">
    <property type="entry name" value="MarR"/>
    <property type="match status" value="1"/>
</dbReference>
<dbReference type="InterPro" id="IPR000835">
    <property type="entry name" value="HTH_MarR-typ"/>
</dbReference>
<organism evidence="5 6">
    <name type="scientific">Pseudomonas cremoricolorata</name>
    <dbReference type="NCBI Taxonomy" id="157783"/>
    <lineage>
        <taxon>Bacteria</taxon>
        <taxon>Pseudomonadati</taxon>
        <taxon>Pseudomonadota</taxon>
        <taxon>Gammaproteobacteria</taxon>
        <taxon>Pseudomonadales</taxon>
        <taxon>Pseudomonadaceae</taxon>
        <taxon>Pseudomonas</taxon>
    </lineage>
</organism>
<dbReference type="OrthoDB" id="8684664at2"/>
<dbReference type="GO" id="GO:0003700">
    <property type="term" value="F:DNA-binding transcription factor activity"/>
    <property type="evidence" value="ECO:0007669"/>
    <property type="project" value="InterPro"/>
</dbReference>
<dbReference type="Gene3D" id="1.10.10.10">
    <property type="entry name" value="Winged helix-like DNA-binding domain superfamily/Winged helix DNA-binding domain"/>
    <property type="match status" value="1"/>
</dbReference>
<proteinExistence type="predicted"/>
<dbReference type="GO" id="GO:0003677">
    <property type="term" value="F:DNA binding"/>
    <property type="evidence" value="ECO:0007669"/>
    <property type="project" value="UniProtKB-KW"/>
</dbReference>
<evidence type="ECO:0000256" key="2">
    <source>
        <dbReference type="ARBA" id="ARBA00023125"/>
    </source>
</evidence>
<dbReference type="PANTHER" id="PTHR42756">
    <property type="entry name" value="TRANSCRIPTIONAL REGULATOR, MARR"/>
    <property type="match status" value="1"/>
</dbReference>